<comment type="similarity">
    <text evidence="1">Belongs to the DDAH family.</text>
</comment>
<keyword evidence="2" id="KW-0378">Hydrolase</keyword>
<dbReference type="GO" id="GO:0016403">
    <property type="term" value="F:dimethylargininase activity"/>
    <property type="evidence" value="ECO:0007669"/>
    <property type="project" value="TreeGrafter"/>
</dbReference>
<accession>A0A5A8CXK8</accession>
<name>A0A5A8CXK8_CAFRO</name>
<sequence>MAAASSLMRYTSALVRPVPASFASALRMGGEQVRIDVGLASKQHEQYIEVLRSAVPKVVRLPARDDMPDSCFVEDPINAVPGSATLLPMGHARREAEAAAMQHDAAATGSPVPAPAGGSLAASGELAVALETGVARLTELCATGALRSADAAPAVRAQRPRVDGGDVLFTGHELVVGLSARSNLAGACALAAAHAFAVPVIAVDLERVAGEAGEEFSMLHLKSVATMLGPELLLAQDDAVGRGVASAIRSARSGLDRAVKRPAPDSSGPQRDRPRAGDPRSGDRPSVWVVPGGSAGSPSDRGLASARGLGEVLVPASEAAANVVFANGLVMRPPASTAPRSAAIIDEAAGRAGLRVEEVDMSELAKADGALTCCSVLLWSA</sequence>
<keyword evidence="6" id="KW-1185">Reference proteome</keyword>
<evidence type="ECO:0000256" key="4">
    <source>
        <dbReference type="SAM" id="MobiDB-lite"/>
    </source>
</evidence>
<evidence type="ECO:0000313" key="5">
    <source>
        <dbReference type="EMBL" id="KAA0157177.1"/>
    </source>
</evidence>
<feature type="compositionally biased region" description="Basic and acidic residues" evidence="4">
    <location>
        <begin position="270"/>
        <end position="283"/>
    </location>
</feature>
<feature type="active site" description="Proton donor" evidence="3">
    <location>
        <position position="220"/>
    </location>
</feature>
<evidence type="ECO:0000313" key="6">
    <source>
        <dbReference type="Proteomes" id="UP000323011"/>
    </source>
</evidence>
<organism evidence="5 6">
    <name type="scientific">Cafeteria roenbergensis</name>
    <name type="common">Marine flagellate</name>
    <dbReference type="NCBI Taxonomy" id="33653"/>
    <lineage>
        <taxon>Eukaryota</taxon>
        <taxon>Sar</taxon>
        <taxon>Stramenopiles</taxon>
        <taxon>Bigyra</taxon>
        <taxon>Opalozoa</taxon>
        <taxon>Bicosoecida</taxon>
        <taxon>Cafeteriaceae</taxon>
        <taxon>Cafeteria</taxon>
    </lineage>
</organism>
<comment type="caution">
    <text evidence="5">The sequence shown here is derived from an EMBL/GenBank/DDBJ whole genome shotgun (WGS) entry which is preliminary data.</text>
</comment>
<dbReference type="PANTHER" id="PTHR12737">
    <property type="entry name" value="DIMETHYLARGININE DIMETHYLAMINOHYDROLASE"/>
    <property type="match status" value="1"/>
</dbReference>
<proteinExistence type="inferred from homology"/>
<reference evidence="5 6" key="1">
    <citation type="submission" date="2019-07" db="EMBL/GenBank/DDBJ databases">
        <title>Genomes of Cafeteria roenbergensis.</title>
        <authorList>
            <person name="Fischer M.G."/>
            <person name="Hackl T."/>
            <person name="Roman M."/>
        </authorList>
    </citation>
    <scope>NUCLEOTIDE SEQUENCE [LARGE SCALE GENOMIC DNA]</scope>
    <source>
        <strain evidence="5 6">BVI</strain>
    </source>
</reference>
<evidence type="ECO:0000256" key="2">
    <source>
        <dbReference type="ARBA" id="ARBA00022801"/>
    </source>
</evidence>
<dbReference type="OMA" id="RKEADMM"/>
<dbReference type="GO" id="GO:0006525">
    <property type="term" value="P:arginine metabolic process"/>
    <property type="evidence" value="ECO:0007669"/>
    <property type="project" value="TreeGrafter"/>
</dbReference>
<evidence type="ECO:0000256" key="3">
    <source>
        <dbReference type="PIRSR" id="PIRSR633199-1"/>
    </source>
</evidence>
<dbReference type="Proteomes" id="UP000323011">
    <property type="component" value="Unassembled WGS sequence"/>
</dbReference>
<feature type="active site" description="Nucleophile" evidence="3">
    <location>
        <position position="373"/>
    </location>
</feature>
<feature type="region of interest" description="Disordered" evidence="4">
    <location>
        <begin position="255"/>
        <end position="304"/>
    </location>
</feature>
<gene>
    <name evidence="5" type="ORF">FNF29_00529</name>
</gene>
<dbReference type="GO" id="GO:0045429">
    <property type="term" value="P:positive regulation of nitric oxide biosynthetic process"/>
    <property type="evidence" value="ECO:0007669"/>
    <property type="project" value="TreeGrafter"/>
</dbReference>
<dbReference type="SUPFAM" id="SSF55909">
    <property type="entry name" value="Pentein"/>
    <property type="match status" value="1"/>
</dbReference>
<dbReference type="PANTHER" id="PTHR12737:SF9">
    <property type="entry name" value="DIMETHYLARGININASE"/>
    <property type="match status" value="1"/>
</dbReference>
<dbReference type="InterPro" id="IPR033199">
    <property type="entry name" value="DDAH-like"/>
</dbReference>
<dbReference type="GO" id="GO:0016597">
    <property type="term" value="F:amino acid binding"/>
    <property type="evidence" value="ECO:0007669"/>
    <property type="project" value="TreeGrafter"/>
</dbReference>
<evidence type="ECO:0000256" key="1">
    <source>
        <dbReference type="ARBA" id="ARBA00008532"/>
    </source>
</evidence>
<dbReference type="EMBL" id="VLTN01000002">
    <property type="protein sequence ID" value="KAA0157177.1"/>
    <property type="molecule type" value="Genomic_DNA"/>
</dbReference>
<dbReference type="AlphaFoldDB" id="A0A5A8CXK8"/>
<protein>
    <submittedName>
        <fullName evidence="5">Uncharacterized protein</fullName>
    </submittedName>
</protein>
<dbReference type="Gene3D" id="3.75.10.10">
    <property type="entry name" value="L-arginine/glycine Amidinotransferase, Chain A"/>
    <property type="match status" value="1"/>
</dbReference>
<dbReference type="GO" id="GO:0000052">
    <property type="term" value="P:citrulline metabolic process"/>
    <property type="evidence" value="ECO:0007669"/>
    <property type="project" value="TreeGrafter"/>
</dbReference>